<dbReference type="InterPro" id="IPR002048">
    <property type="entry name" value="EF_hand_dom"/>
</dbReference>
<dbReference type="InterPro" id="IPR018247">
    <property type="entry name" value="EF_Hand_1_Ca_BS"/>
</dbReference>
<keyword evidence="2" id="KW-1133">Transmembrane helix</keyword>
<dbReference type="GO" id="GO:0005262">
    <property type="term" value="F:calcium channel activity"/>
    <property type="evidence" value="ECO:0007669"/>
    <property type="project" value="TreeGrafter"/>
</dbReference>
<feature type="region of interest" description="Disordered" evidence="1">
    <location>
        <begin position="726"/>
        <end position="831"/>
    </location>
</feature>
<evidence type="ECO:0000313" key="4">
    <source>
        <dbReference type="EMBL" id="TVY86821.1"/>
    </source>
</evidence>
<dbReference type="AlphaFoldDB" id="A0A559M1I7"/>
<feature type="domain" description="EF-hand" evidence="3">
    <location>
        <begin position="427"/>
        <end position="462"/>
    </location>
</feature>
<sequence>MSLRSPKSPDFSRRGFQPLPNSNENMGYETNIPLTTVRSAASSTGARKQGEGTDMSTPSQGTFAAENEKKSFFKSRPGPAGRRKTDGDAPNKYTPDGEEVSVNAVGRFYDKIVNFSIVTRYLVYVAPVAMMIAAPIIIYSTGNRHNDYFLNTGVKVNWFWLWIEIVWLSIWVSKLVSKAVPWVFMFLCGVVSSGTRKYALILKAVEIPLSLVGWAITCLTTFKGLTSLSLNEGNKRPAGKNDPGWIEVMIKLLGPAVIASLLLLAEKSIIQLISINYHRRSFDGRIKESKHSIHLLGLLYDASRTLFPMYCREFMEEDYIINDGIEAMIAQTTGRPVHHRSGSATPLKIIGDIGRVGDKVTSIFGNIASEITGKQVFNPNSAHSVVVEALEKTRSSEALAKRLWMSFVVEGKDALFVEDVEEVLGPNRKAEAEEVFAALDNDGNGDISLDEMIMKVVEIGHDRKSIAASMRDVGQAIGVLDQIIMVILFVIIIFIFVAFQNTNFVTMLATAGTTLLSLSFVFAATTQEFLGSCIFLFVKHPYDVGDRIDMVGSSAEYLVVEQISLLFTVFKRIDNMKMVQVPNIVLNNLWIENVTRSKAMKEQLDMFISFDTSLEDIELLRKEMESFVRHPDNSRDFQPEITLEATGIGNMDKLQLKIEIRHKSNWSNETVRAARRSKFMCALVLALRKVPIYAPGGGGEALGGPTNPGYSVAISDTWATEARAKAKETKEGKRLVPSAPKTEAAAENENNAAQTLNARNPASDAAWTSGIDDRTLGGSRNESPSPDAARRSAEIEGMRQGLLKRESTRGRRQPGVSVPPVPNDTQPGMTFTAASPTKQGFMGSAQQVLDEEAELGIHPTHSTNSLGAGPYSGSGLGYNVAPPPVSNLQTGQYSVYPSTSNANSNAQGYQQQSPYQQQGQHPLDSAPSSRVPVQGQQQGRSRGATVSQNGGAGGRPLT</sequence>
<accession>A0A559M1I7</accession>
<dbReference type="PANTHER" id="PTHR31323">
    <property type="entry name" value="MECHANOSENSITIVE ION CHANNEL PROTEIN MSY2"/>
    <property type="match status" value="1"/>
</dbReference>
<feature type="transmembrane region" description="Helical" evidence="2">
    <location>
        <begin position="121"/>
        <end position="139"/>
    </location>
</feature>
<feature type="region of interest" description="Disordered" evidence="1">
    <location>
        <begin position="889"/>
        <end position="958"/>
    </location>
</feature>
<feature type="compositionally biased region" description="Low complexity" evidence="1">
    <location>
        <begin position="743"/>
        <end position="753"/>
    </location>
</feature>
<dbReference type="PROSITE" id="PS50222">
    <property type="entry name" value="EF_HAND_2"/>
    <property type="match status" value="1"/>
</dbReference>
<comment type="caution">
    <text evidence="4">The sequence shown here is derived from an EMBL/GenBank/DDBJ whole genome shotgun (WGS) entry which is preliminary data.</text>
</comment>
<dbReference type="GO" id="GO:0006874">
    <property type="term" value="P:intracellular calcium ion homeostasis"/>
    <property type="evidence" value="ECO:0007669"/>
    <property type="project" value="TreeGrafter"/>
</dbReference>
<feature type="region of interest" description="Disordered" evidence="1">
    <location>
        <begin position="1"/>
        <end position="95"/>
    </location>
</feature>
<dbReference type="Pfam" id="PF00924">
    <property type="entry name" value="MS_channel_2nd"/>
    <property type="match status" value="1"/>
</dbReference>
<feature type="transmembrane region" description="Helical" evidence="2">
    <location>
        <begin position="479"/>
        <end position="499"/>
    </location>
</feature>
<evidence type="ECO:0000313" key="5">
    <source>
        <dbReference type="Proteomes" id="UP000315522"/>
    </source>
</evidence>
<feature type="transmembrane region" description="Helical" evidence="2">
    <location>
        <begin position="159"/>
        <end position="188"/>
    </location>
</feature>
<feature type="compositionally biased region" description="Polar residues" evidence="1">
    <location>
        <begin position="32"/>
        <end position="46"/>
    </location>
</feature>
<keyword evidence="2" id="KW-0812">Transmembrane</keyword>
<dbReference type="Proteomes" id="UP000315522">
    <property type="component" value="Unassembled WGS sequence"/>
</dbReference>
<dbReference type="PROSITE" id="PS00018">
    <property type="entry name" value="EF_HAND_1"/>
    <property type="match status" value="1"/>
</dbReference>
<dbReference type="InterPro" id="IPR006685">
    <property type="entry name" value="MscS_channel_2nd"/>
</dbReference>
<proteinExistence type="predicted"/>
<reference evidence="4 5" key="1">
    <citation type="submission" date="2018-05" db="EMBL/GenBank/DDBJ databases">
        <title>Genome sequencing and assembly of the regulated plant pathogen Lachnellula willkommii and related sister species for the development of diagnostic species identification markers.</title>
        <authorList>
            <person name="Giroux E."/>
            <person name="Bilodeau G."/>
        </authorList>
    </citation>
    <scope>NUCLEOTIDE SEQUENCE [LARGE SCALE GENOMIC DNA]</scope>
    <source>
        <strain evidence="4 5">CBS 172.35</strain>
    </source>
</reference>
<evidence type="ECO:0000259" key="3">
    <source>
        <dbReference type="PROSITE" id="PS50222"/>
    </source>
</evidence>
<dbReference type="GO" id="GO:0005509">
    <property type="term" value="F:calcium ion binding"/>
    <property type="evidence" value="ECO:0007669"/>
    <property type="project" value="InterPro"/>
</dbReference>
<feature type="compositionally biased region" description="Basic and acidic residues" evidence="1">
    <location>
        <begin position="788"/>
        <end position="809"/>
    </location>
</feature>
<dbReference type="SUPFAM" id="SSF50182">
    <property type="entry name" value="Sm-like ribonucleoproteins"/>
    <property type="match status" value="1"/>
</dbReference>
<evidence type="ECO:0000256" key="1">
    <source>
        <dbReference type="SAM" id="MobiDB-lite"/>
    </source>
</evidence>
<gene>
    <name evidence="4" type="ORF">LAWI1_G008523</name>
</gene>
<dbReference type="EMBL" id="QGML01003047">
    <property type="protein sequence ID" value="TVY86821.1"/>
    <property type="molecule type" value="Genomic_DNA"/>
</dbReference>
<keyword evidence="5" id="KW-1185">Reference proteome</keyword>
<organism evidence="4 5">
    <name type="scientific">Lachnellula willkommii</name>
    <dbReference type="NCBI Taxonomy" id="215461"/>
    <lineage>
        <taxon>Eukaryota</taxon>
        <taxon>Fungi</taxon>
        <taxon>Dikarya</taxon>
        <taxon>Ascomycota</taxon>
        <taxon>Pezizomycotina</taxon>
        <taxon>Leotiomycetes</taxon>
        <taxon>Helotiales</taxon>
        <taxon>Lachnaceae</taxon>
        <taxon>Lachnellula</taxon>
    </lineage>
</organism>
<dbReference type="GO" id="GO:0016020">
    <property type="term" value="C:membrane"/>
    <property type="evidence" value="ECO:0007669"/>
    <property type="project" value="InterPro"/>
</dbReference>
<dbReference type="InterPro" id="IPR010920">
    <property type="entry name" value="LSM_dom_sf"/>
</dbReference>
<dbReference type="InterPro" id="IPR058650">
    <property type="entry name" value="Msy1/2-like"/>
</dbReference>
<protein>
    <submittedName>
        <fullName evidence="4">Putative MscS family protein</fullName>
    </submittedName>
</protein>
<feature type="compositionally biased region" description="Polar residues" evidence="1">
    <location>
        <begin position="889"/>
        <end position="906"/>
    </location>
</feature>
<feature type="transmembrane region" description="Helical" evidence="2">
    <location>
        <begin position="200"/>
        <end position="225"/>
    </location>
</feature>
<name>A0A559M1I7_9HELO</name>
<dbReference type="Pfam" id="PF25886">
    <property type="entry name" value="Msy1"/>
    <property type="match status" value="1"/>
</dbReference>
<feature type="compositionally biased region" description="Polar residues" evidence="1">
    <location>
        <begin position="934"/>
        <end position="949"/>
    </location>
</feature>
<keyword evidence="2" id="KW-0472">Membrane</keyword>
<dbReference type="PANTHER" id="PTHR31323:SF14">
    <property type="entry name" value="MECHANOSENSITIVE ION CHANNEL PROTEIN MSY2"/>
    <property type="match status" value="1"/>
</dbReference>
<evidence type="ECO:0000256" key="2">
    <source>
        <dbReference type="SAM" id="Phobius"/>
    </source>
</evidence>
<feature type="compositionally biased region" description="Low complexity" evidence="1">
    <location>
        <begin position="907"/>
        <end position="920"/>
    </location>
</feature>